<dbReference type="InterPro" id="IPR027417">
    <property type="entry name" value="P-loop_NTPase"/>
</dbReference>
<protein>
    <submittedName>
        <fullName evidence="1">HypB</fullName>
    </submittedName>
</protein>
<reference evidence="1" key="1">
    <citation type="submission" date="2018-01" db="EMBL/GenBank/DDBJ databases">
        <authorList>
            <person name="Regsiter A."/>
            <person name="William W."/>
        </authorList>
    </citation>
    <scope>NUCLEOTIDE SEQUENCE</scope>
    <source>
        <strain evidence="1">TRIP AH-1</strain>
    </source>
</reference>
<proteinExistence type="predicted"/>
<gene>
    <name evidence="1" type="ORF">PITCH_A1640045</name>
</gene>
<sequence>MLNKIDLLPYVDCSLKKMREYFLRINPKLTVFEVYCKTGGGSGLVV</sequence>
<accession>A0A445MU96</accession>
<name>A0A445MU96_9BACT</name>
<organism evidence="1">
    <name type="scientific">uncultured Desulfobacterium sp</name>
    <dbReference type="NCBI Taxonomy" id="201089"/>
    <lineage>
        <taxon>Bacteria</taxon>
        <taxon>Pseudomonadati</taxon>
        <taxon>Thermodesulfobacteriota</taxon>
        <taxon>Desulfobacteria</taxon>
        <taxon>Desulfobacterales</taxon>
        <taxon>Desulfobacteriaceae</taxon>
        <taxon>Desulfobacterium</taxon>
        <taxon>environmental samples</taxon>
    </lineage>
</organism>
<dbReference type="EMBL" id="OJIN01000073">
    <property type="protein sequence ID" value="SPD73035.1"/>
    <property type="molecule type" value="Genomic_DNA"/>
</dbReference>
<dbReference type="AlphaFoldDB" id="A0A445MU96"/>
<evidence type="ECO:0000313" key="1">
    <source>
        <dbReference type="EMBL" id="SPD73035.1"/>
    </source>
</evidence>
<dbReference type="Gene3D" id="3.40.50.300">
    <property type="entry name" value="P-loop containing nucleotide triphosphate hydrolases"/>
    <property type="match status" value="1"/>
</dbReference>